<accession>A0A9D0ZTW8</accession>
<dbReference type="GO" id="GO:0006352">
    <property type="term" value="P:DNA-templated transcription initiation"/>
    <property type="evidence" value="ECO:0007669"/>
    <property type="project" value="InterPro"/>
</dbReference>
<dbReference type="PANTHER" id="PTHR30603:SF47">
    <property type="entry name" value="RNA POLYMERASE SIGMA FACTOR SIGD, CHLOROPLASTIC"/>
    <property type="match status" value="1"/>
</dbReference>
<dbReference type="GO" id="GO:0003700">
    <property type="term" value="F:DNA-binding transcription factor activity"/>
    <property type="evidence" value="ECO:0007669"/>
    <property type="project" value="InterPro"/>
</dbReference>
<evidence type="ECO:0000259" key="1">
    <source>
        <dbReference type="PROSITE" id="PS00715"/>
    </source>
</evidence>
<dbReference type="Gene3D" id="1.20.120.1810">
    <property type="match status" value="1"/>
</dbReference>
<dbReference type="InterPro" id="IPR000943">
    <property type="entry name" value="RNA_pol_sigma70"/>
</dbReference>
<dbReference type="Proteomes" id="UP000886886">
    <property type="component" value="Unassembled WGS sequence"/>
</dbReference>
<dbReference type="PANTHER" id="PTHR30603">
    <property type="entry name" value="RNA POLYMERASE SIGMA FACTOR RPO"/>
    <property type="match status" value="1"/>
</dbReference>
<dbReference type="InterPro" id="IPR007627">
    <property type="entry name" value="RNA_pol_sigma70_r2"/>
</dbReference>
<evidence type="ECO:0000313" key="2">
    <source>
        <dbReference type="EMBL" id="HIQ95431.1"/>
    </source>
</evidence>
<protein>
    <recommendedName>
        <fullName evidence="1">RNA polymerase sigma-70 domain-containing protein</fullName>
    </recommendedName>
</protein>
<evidence type="ECO:0000313" key="3">
    <source>
        <dbReference type="Proteomes" id="UP000886886"/>
    </source>
</evidence>
<feature type="domain" description="RNA polymerase sigma-70" evidence="1">
    <location>
        <begin position="150"/>
        <end position="163"/>
    </location>
</feature>
<dbReference type="SUPFAM" id="SSF88946">
    <property type="entry name" value="Sigma2 domain of RNA polymerase sigma factors"/>
    <property type="match status" value="1"/>
</dbReference>
<dbReference type="InterPro" id="IPR050239">
    <property type="entry name" value="Sigma-70_RNA_pol_init_factors"/>
</dbReference>
<gene>
    <name evidence="2" type="ORF">IAB26_02615</name>
</gene>
<dbReference type="InterPro" id="IPR013325">
    <property type="entry name" value="RNA_pol_sigma_r2"/>
</dbReference>
<dbReference type="EMBL" id="DVFT01000032">
    <property type="protein sequence ID" value="HIQ95431.1"/>
    <property type="molecule type" value="Genomic_DNA"/>
</dbReference>
<dbReference type="Pfam" id="PF04542">
    <property type="entry name" value="Sigma70_r2"/>
    <property type="match status" value="1"/>
</dbReference>
<dbReference type="AlphaFoldDB" id="A0A9D0ZTW8"/>
<reference evidence="2" key="1">
    <citation type="submission" date="2020-10" db="EMBL/GenBank/DDBJ databases">
        <authorList>
            <person name="Gilroy R."/>
        </authorList>
    </citation>
    <scope>NUCLEOTIDE SEQUENCE</scope>
    <source>
        <strain evidence="2">ChiSjej3B21-11622</strain>
    </source>
</reference>
<sequence length="262" mass="30878">MQDRYVFRELLSEMKALADQKENRLTTEEIRAYFHNTHLTEEQFQLVFEYLAGEKIEIVGYKKPKKESLVPKQEEQTDVGEETEEETDYLKLYADELARIHKLKDEEEMELFDRVLKGDSLAKSRLTENYLSLVYDISRTFAYGSLSQEDLIQEGNIGLILALEELEKREKLEDYREFLYTSIAKSMEDAVNEQQDVKEMDERIAERVNHLDEAVKNLERDLEHKVSVEELSAYLDMPAEEIEDIMRMAGDKLDISRKQERS</sequence>
<comment type="caution">
    <text evidence="2">The sequence shown here is derived from an EMBL/GenBank/DDBJ whole genome shotgun (WGS) entry which is preliminary data.</text>
</comment>
<proteinExistence type="predicted"/>
<dbReference type="PROSITE" id="PS00715">
    <property type="entry name" value="SIGMA70_1"/>
    <property type="match status" value="1"/>
</dbReference>
<organism evidence="2 3">
    <name type="scientific">Candidatus Limivivens merdigallinarum</name>
    <dbReference type="NCBI Taxonomy" id="2840859"/>
    <lineage>
        <taxon>Bacteria</taxon>
        <taxon>Bacillati</taxon>
        <taxon>Bacillota</taxon>
        <taxon>Clostridia</taxon>
        <taxon>Lachnospirales</taxon>
        <taxon>Lachnospiraceae</taxon>
        <taxon>Lachnospiraceae incertae sedis</taxon>
        <taxon>Candidatus Limivivens</taxon>
    </lineage>
</organism>
<name>A0A9D0ZTW8_9FIRM</name>
<reference evidence="2" key="2">
    <citation type="journal article" date="2021" name="PeerJ">
        <title>Extensive microbial diversity within the chicken gut microbiome revealed by metagenomics and culture.</title>
        <authorList>
            <person name="Gilroy R."/>
            <person name="Ravi A."/>
            <person name="Getino M."/>
            <person name="Pursley I."/>
            <person name="Horton D.L."/>
            <person name="Alikhan N.F."/>
            <person name="Baker D."/>
            <person name="Gharbi K."/>
            <person name="Hall N."/>
            <person name="Watson M."/>
            <person name="Adriaenssens E.M."/>
            <person name="Foster-Nyarko E."/>
            <person name="Jarju S."/>
            <person name="Secka A."/>
            <person name="Antonio M."/>
            <person name="Oren A."/>
            <person name="Chaudhuri R.R."/>
            <person name="La Ragione R."/>
            <person name="Hildebrand F."/>
            <person name="Pallen M.J."/>
        </authorList>
    </citation>
    <scope>NUCLEOTIDE SEQUENCE</scope>
    <source>
        <strain evidence="2">ChiSjej3B21-11622</strain>
    </source>
</reference>